<dbReference type="InterPro" id="IPR010775">
    <property type="entry name" value="DUF1365"/>
</dbReference>
<organism evidence="1 2">
    <name type="scientific">Thiosulfativibrio zosterae</name>
    <dbReference type="NCBI Taxonomy" id="2675053"/>
    <lineage>
        <taxon>Bacteria</taxon>
        <taxon>Pseudomonadati</taxon>
        <taxon>Pseudomonadota</taxon>
        <taxon>Gammaproteobacteria</taxon>
        <taxon>Thiotrichales</taxon>
        <taxon>Piscirickettsiaceae</taxon>
        <taxon>Thiosulfativibrio</taxon>
    </lineage>
</organism>
<sequence>MSSALYFGQVMHQRFAPMQYQFRYGVVSLKVDIDTIEQEAQNTQGLSLNRFNLFSVHFKDYGARNEQPWRAWADALLANYGLPKPAARIELVCFPRFLGITFNPLAMWYAYNAQDEMVAVIGEVSNTFGQWHHYVLCEKGLPLKEGIRAQATKVFHVSPFIGMDCRYEFRFFKPAERYQVGIYQQENNAPVLNAIQVGKAKPLNANNLILAALKYPFNTLKVLWMIHWWALKIWIKGGKFHKTPAALAEVNYSHTEMKSC</sequence>
<dbReference type="Proteomes" id="UP000501466">
    <property type="component" value="Chromosome"/>
</dbReference>
<keyword evidence="2" id="KW-1185">Reference proteome</keyword>
<dbReference type="Pfam" id="PF07103">
    <property type="entry name" value="DUF1365"/>
    <property type="match status" value="1"/>
</dbReference>
<dbReference type="AlphaFoldDB" id="A0A6F8PM61"/>
<reference evidence="2" key="1">
    <citation type="submission" date="2019-11" db="EMBL/GenBank/DDBJ databases">
        <title>Isolation and characterization of two novel species in the genus Thiomicrorhabdus.</title>
        <authorList>
            <person name="Mochizuki J."/>
            <person name="Kojima H."/>
            <person name="Fukui M."/>
        </authorList>
    </citation>
    <scope>NUCLEOTIDE SEQUENCE [LARGE SCALE GENOMIC DNA]</scope>
    <source>
        <strain evidence="2">AkT22</strain>
    </source>
</reference>
<dbReference type="RefSeq" id="WP_173291003.1">
    <property type="nucleotide sequence ID" value="NZ_AP021888.1"/>
</dbReference>
<gene>
    <name evidence="1" type="ORF">THMIRHAT_09220</name>
</gene>
<accession>A0A6F8PM61</accession>
<proteinExistence type="predicted"/>
<dbReference type="PANTHER" id="PTHR33973">
    <property type="entry name" value="OS07G0153300 PROTEIN"/>
    <property type="match status" value="1"/>
</dbReference>
<dbReference type="KEGG" id="tzo:THMIRHAT_09220"/>
<name>A0A6F8PM61_9GAMM</name>
<protein>
    <submittedName>
        <fullName evidence="1">DUF1365 domain-containing protein</fullName>
    </submittedName>
</protein>
<evidence type="ECO:0000313" key="2">
    <source>
        <dbReference type="Proteomes" id="UP000501466"/>
    </source>
</evidence>
<evidence type="ECO:0000313" key="1">
    <source>
        <dbReference type="EMBL" id="BBP43176.1"/>
    </source>
</evidence>
<dbReference type="PANTHER" id="PTHR33973:SF4">
    <property type="entry name" value="OS07G0153300 PROTEIN"/>
    <property type="match status" value="1"/>
</dbReference>
<dbReference type="EMBL" id="AP021888">
    <property type="protein sequence ID" value="BBP43176.1"/>
    <property type="molecule type" value="Genomic_DNA"/>
</dbReference>